<gene>
    <name evidence="1" type="ORF">J4215_03810</name>
</gene>
<proteinExistence type="predicted"/>
<accession>A0A8T4L4E0</accession>
<reference evidence="1" key="1">
    <citation type="submission" date="2021-03" db="EMBL/GenBank/DDBJ databases">
        <authorList>
            <person name="Jaffe A."/>
        </authorList>
    </citation>
    <scope>NUCLEOTIDE SEQUENCE</scope>
    <source>
        <strain evidence="1">RIFCSPLOWO2_01_FULL_AR10_48_17</strain>
    </source>
</reference>
<organism evidence="1 2">
    <name type="scientific">Candidatus Iainarchaeum sp</name>
    <dbReference type="NCBI Taxonomy" id="3101447"/>
    <lineage>
        <taxon>Archaea</taxon>
        <taxon>Candidatus Iainarchaeota</taxon>
        <taxon>Candidatus Iainarchaeia</taxon>
        <taxon>Candidatus Iainarchaeales</taxon>
        <taxon>Candidatus Iainarchaeaceae</taxon>
        <taxon>Candidatus Iainarchaeum</taxon>
    </lineage>
</organism>
<comment type="caution">
    <text evidence="1">The sequence shown here is derived from an EMBL/GenBank/DDBJ whole genome shotgun (WGS) entry which is preliminary data.</text>
</comment>
<protein>
    <submittedName>
        <fullName evidence="1">Uncharacterized protein</fullName>
    </submittedName>
</protein>
<dbReference type="AlphaFoldDB" id="A0A8T4L4E0"/>
<dbReference type="Proteomes" id="UP000675968">
    <property type="component" value="Unassembled WGS sequence"/>
</dbReference>
<reference evidence="1" key="2">
    <citation type="submission" date="2021-05" db="EMBL/GenBank/DDBJ databases">
        <title>Protein family content uncovers lineage relationships and bacterial pathway maintenance mechanisms in DPANN archaea.</title>
        <authorList>
            <person name="Castelle C.J."/>
            <person name="Meheust R."/>
            <person name="Jaffe A.L."/>
            <person name="Seitz K."/>
            <person name="Gong X."/>
            <person name="Baker B.J."/>
            <person name="Banfield J.F."/>
        </authorList>
    </citation>
    <scope>NUCLEOTIDE SEQUENCE</scope>
    <source>
        <strain evidence="1">RIFCSPLOWO2_01_FULL_AR10_48_17</strain>
    </source>
</reference>
<evidence type="ECO:0000313" key="1">
    <source>
        <dbReference type="EMBL" id="MBS3061681.1"/>
    </source>
</evidence>
<name>A0A8T4L4E0_9ARCH</name>
<evidence type="ECO:0000313" key="2">
    <source>
        <dbReference type="Proteomes" id="UP000675968"/>
    </source>
</evidence>
<sequence length="173" mass="20010">MKKPNKLYFEDLPQDIRQSIREIVSHRNRIRHFTDDFLVISGVAGGLLYLSTRSFQNGHPTTGIITGIAASIPAKIVGTALADHEQEHYREALSLQHRLTNSTDPNVQALCQRFPYIIVTNSFDLVGKRFAPRIGFIPIGRRRIPTRKPVPKPRLPFPRTRRRIRKRIQKRFH</sequence>
<dbReference type="EMBL" id="JAGVWC010000010">
    <property type="protein sequence ID" value="MBS3061681.1"/>
    <property type="molecule type" value="Genomic_DNA"/>
</dbReference>